<name>A0A0D7AT75_9AGAR</name>
<sequence length="201" mass="22540">MEGSVEAHNGQGHPLRLRQTRDLASGQPTLGADQHLAMHRTRSWVRPELLSIGEHGSLDVRPVVGKDYGSRPVASRRRIWLAAPVTRSYLAIPEREYELARYENSASQLPRDPEETSHGHAPVPLKYSIHLRRLTHPTNRASQRNQTSCPCFSMRTRRWATTRTLPSRGIAVSLLMKGTCIHEDVLPGFGDVLDLLCAEVL</sequence>
<organism evidence="1 2">
    <name type="scientific">Cylindrobasidium torrendii FP15055 ss-10</name>
    <dbReference type="NCBI Taxonomy" id="1314674"/>
    <lineage>
        <taxon>Eukaryota</taxon>
        <taxon>Fungi</taxon>
        <taxon>Dikarya</taxon>
        <taxon>Basidiomycota</taxon>
        <taxon>Agaricomycotina</taxon>
        <taxon>Agaricomycetes</taxon>
        <taxon>Agaricomycetidae</taxon>
        <taxon>Agaricales</taxon>
        <taxon>Marasmiineae</taxon>
        <taxon>Physalacriaceae</taxon>
        <taxon>Cylindrobasidium</taxon>
    </lineage>
</organism>
<gene>
    <name evidence="1" type="ORF">CYLTODRAFT_427552</name>
</gene>
<evidence type="ECO:0000313" key="1">
    <source>
        <dbReference type="EMBL" id="KIY61417.1"/>
    </source>
</evidence>
<keyword evidence="2" id="KW-1185">Reference proteome</keyword>
<dbReference type="AlphaFoldDB" id="A0A0D7AT75"/>
<proteinExistence type="predicted"/>
<dbReference type="Proteomes" id="UP000054007">
    <property type="component" value="Unassembled WGS sequence"/>
</dbReference>
<reference evidence="1 2" key="1">
    <citation type="journal article" date="2015" name="Fungal Genet. Biol.">
        <title>Evolution of novel wood decay mechanisms in Agaricales revealed by the genome sequences of Fistulina hepatica and Cylindrobasidium torrendii.</title>
        <authorList>
            <person name="Floudas D."/>
            <person name="Held B.W."/>
            <person name="Riley R."/>
            <person name="Nagy L.G."/>
            <person name="Koehler G."/>
            <person name="Ransdell A.S."/>
            <person name="Younus H."/>
            <person name="Chow J."/>
            <person name="Chiniquy J."/>
            <person name="Lipzen A."/>
            <person name="Tritt A."/>
            <person name="Sun H."/>
            <person name="Haridas S."/>
            <person name="LaButti K."/>
            <person name="Ohm R.A."/>
            <person name="Kues U."/>
            <person name="Blanchette R.A."/>
            <person name="Grigoriev I.V."/>
            <person name="Minto R.E."/>
            <person name="Hibbett D.S."/>
        </authorList>
    </citation>
    <scope>NUCLEOTIDE SEQUENCE [LARGE SCALE GENOMIC DNA]</scope>
    <source>
        <strain evidence="1 2">FP15055 ss-10</strain>
    </source>
</reference>
<dbReference type="EMBL" id="KN880950">
    <property type="protein sequence ID" value="KIY61417.1"/>
    <property type="molecule type" value="Genomic_DNA"/>
</dbReference>
<protein>
    <submittedName>
        <fullName evidence="1">Uncharacterized protein</fullName>
    </submittedName>
</protein>
<evidence type="ECO:0000313" key="2">
    <source>
        <dbReference type="Proteomes" id="UP000054007"/>
    </source>
</evidence>
<accession>A0A0D7AT75</accession>